<dbReference type="EMBL" id="MZ398135">
    <property type="protein sequence ID" value="QXP45163.1"/>
    <property type="molecule type" value="Genomic_DNA"/>
</dbReference>
<evidence type="ECO:0000313" key="2">
    <source>
        <dbReference type="Proteomes" id="UP000827445"/>
    </source>
</evidence>
<keyword evidence="2" id="KW-1185">Reference proteome</keyword>
<name>A0AAE7VIY8_9CAUD</name>
<reference evidence="1 2" key="1">
    <citation type="journal article" date="2021" name="Microbiol. Resour. Announc.">
        <title>Genome Sequences of Bacteriophages cd2, cd3, and cd4, which Specifically Target Carnobacterium divergens.</title>
        <authorList>
            <person name="Zhang P."/>
            <person name="Britton A.P."/>
            <person name="Visser K.A."/>
            <person name="Welke C.A."/>
            <person name="Wassink H."/>
            <person name="Prins E."/>
            <person name="Yang X."/>
            <person name="Martin-Visscher L.A."/>
        </authorList>
    </citation>
    <scope>NUCLEOTIDE SEQUENCE [LARGE SCALE GENOMIC DNA]</scope>
    <source>
        <strain evidence="2">cd2</strain>
    </source>
</reference>
<evidence type="ECO:0000313" key="1">
    <source>
        <dbReference type="EMBL" id="QXP45163.1"/>
    </source>
</evidence>
<protein>
    <submittedName>
        <fullName evidence="1">Uncharacterized protein</fullName>
    </submittedName>
</protein>
<accession>A0AAE7VIY8</accession>
<gene>
    <name evidence="1" type="ORF">cd2_037</name>
</gene>
<proteinExistence type="predicted"/>
<dbReference type="Proteomes" id="UP000827445">
    <property type="component" value="Segment"/>
</dbReference>
<organism evidence="1 2">
    <name type="scientific">Carnobacterium phage cd2</name>
    <dbReference type="NCBI Taxonomy" id="2849244"/>
    <lineage>
        <taxon>Viruses</taxon>
        <taxon>Duplodnaviria</taxon>
        <taxon>Heunggongvirae</taxon>
        <taxon>Uroviricota</taxon>
        <taxon>Caudoviricetes</taxon>
        <taxon>Carnodivirus</taxon>
        <taxon>Carnodivirus cd2-like</taxon>
    </lineage>
</organism>
<sequence length="185" mass="21108">MEYRAEFSKYDKFFRAKGFAIVAEEWFGTASPFELVCKEGHKSEVVYANAYRDNFVCAQCFAEKRLSEVYKANKSDKNIVGAIQATLLSTFLRENRISNEEVEMYFGIKPKKLHTMLALNSGKSAKVVKAISEVTGSDLSEVSLQVNMVLEQLKEDADKPFELLKDSRVIEKYWGGNSYEKLKEL</sequence>